<gene>
    <name evidence="3" type="ORF">Abiwalacus_08300</name>
</gene>
<dbReference type="RefSeq" id="WP_215434286.1">
    <property type="nucleotide sequence ID" value="NZ_AP025943.1"/>
</dbReference>
<evidence type="ECO:0000256" key="1">
    <source>
        <dbReference type="SAM" id="MobiDB-lite"/>
    </source>
</evidence>
<proteinExistence type="predicted"/>
<evidence type="ECO:0000313" key="3">
    <source>
        <dbReference type="EMBL" id="BDL43256.1"/>
    </source>
</evidence>
<feature type="compositionally biased region" description="Low complexity" evidence="1">
    <location>
        <begin position="84"/>
        <end position="94"/>
    </location>
</feature>
<protein>
    <submittedName>
        <fullName evidence="3">Uncharacterized protein</fullName>
    </submittedName>
</protein>
<evidence type="ECO:0000256" key="2">
    <source>
        <dbReference type="SAM" id="Phobius"/>
    </source>
</evidence>
<feature type="compositionally biased region" description="Basic and acidic residues" evidence="1">
    <location>
        <begin position="54"/>
        <end position="73"/>
    </location>
</feature>
<dbReference type="EMBL" id="AP025943">
    <property type="protein sequence ID" value="BDL43256.1"/>
    <property type="molecule type" value="Genomic_DNA"/>
</dbReference>
<keyword evidence="4" id="KW-1185">Reference proteome</keyword>
<keyword evidence="2" id="KW-0812">Transmembrane</keyword>
<keyword evidence="2" id="KW-0472">Membrane</keyword>
<feature type="region of interest" description="Disordered" evidence="1">
    <location>
        <begin position="41"/>
        <end position="192"/>
    </location>
</feature>
<organism evidence="3 4">
    <name type="scientific">Akkermansia biwaensis</name>
    <dbReference type="NCBI Taxonomy" id="2946555"/>
    <lineage>
        <taxon>Bacteria</taxon>
        <taxon>Pseudomonadati</taxon>
        <taxon>Verrucomicrobiota</taxon>
        <taxon>Verrucomicrobiia</taxon>
        <taxon>Verrucomicrobiales</taxon>
        <taxon>Akkermansiaceae</taxon>
        <taxon>Akkermansia</taxon>
    </lineage>
</organism>
<dbReference type="Proteomes" id="UP001062263">
    <property type="component" value="Chromosome"/>
</dbReference>
<evidence type="ECO:0000313" key="4">
    <source>
        <dbReference type="Proteomes" id="UP001062263"/>
    </source>
</evidence>
<feature type="transmembrane region" description="Helical" evidence="2">
    <location>
        <begin position="20"/>
        <end position="38"/>
    </location>
</feature>
<feature type="compositionally biased region" description="Basic and acidic residues" evidence="1">
    <location>
        <begin position="123"/>
        <end position="149"/>
    </location>
</feature>
<reference evidence="3" key="1">
    <citation type="submission" date="2022-06" db="EMBL/GenBank/DDBJ databases">
        <title>Akkermansia biwalacus sp. nov., an anaerobic mucin-degrading bacterium isolated from human intestine.</title>
        <authorList>
            <person name="Kobayashi Y."/>
            <person name="Inoue S."/>
            <person name="Kawahara T."/>
            <person name="Kohda N."/>
        </authorList>
    </citation>
    <scope>NUCLEOTIDE SEQUENCE</scope>
    <source>
        <strain evidence="3">WON2089</strain>
    </source>
</reference>
<keyword evidence="2" id="KW-1133">Transmembrane helix</keyword>
<name>A0ABM7ZF50_9BACT</name>
<sequence length="217" mass="24709">MNLLANILAARGEDGNPELWFYLVLAIVFIGKSVISYLKTKREDNEEEPDLETEDHHEKRVREVIAEMRRTVPERPQQAPRQEVPQPRVAARAPRPAPSPVELPNPSVKRKQRPQPDPVPDWGHGHAQEAARNTMERYVKAEEGAHESIRSLSDAEQAALQRLQQREKERQPESIPSSSLPGPRPLKDSLRHSQSLRTAILYQEILGKPKALQGFRQ</sequence>
<accession>A0ABM7ZF50</accession>